<dbReference type="Pfam" id="PF03437">
    <property type="entry name" value="BtpA"/>
    <property type="match status" value="1"/>
</dbReference>
<dbReference type="PANTHER" id="PTHR21381">
    <property type="entry name" value="ZGC:162297"/>
    <property type="match status" value="1"/>
</dbReference>
<dbReference type="PANTHER" id="PTHR21381:SF3">
    <property type="entry name" value="SGC REGION PROTEIN SGCQ-RELATED"/>
    <property type="match status" value="1"/>
</dbReference>
<evidence type="ECO:0000313" key="2">
    <source>
        <dbReference type="EMBL" id="MBO4204410.1"/>
    </source>
</evidence>
<dbReference type="EMBL" id="WVUH01000001">
    <property type="protein sequence ID" value="MBO4204410.1"/>
    <property type="molecule type" value="Genomic_DNA"/>
</dbReference>
<dbReference type="Proteomes" id="UP000823521">
    <property type="component" value="Unassembled WGS sequence"/>
</dbReference>
<dbReference type="InterPro" id="IPR005137">
    <property type="entry name" value="BtpA"/>
</dbReference>
<reference evidence="2 3" key="1">
    <citation type="submission" date="2019-12" db="EMBL/GenBank/DDBJ databases">
        <title>Whole genome sequencing of endophytic Actinobacterium Micromonospora sp. MPMI6T.</title>
        <authorList>
            <person name="Evv R."/>
            <person name="Podile A.R."/>
        </authorList>
    </citation>
    <scope>NUCLEOTIDE SEQUENCE [LARGE SCALE GENOMIC DNA]</scope>
    <source>
        <strain evidence="2 3">MPMI6</strain>
    </source>
</reference>
<comment type="similarity">
    <text evidence="1">Belongs to the BtpA family.</text>
</comment>
<sequence length="257" mass="28347">MPQRPFLDEFDSQLPVFAMLHLSGDTAAEKLDLAKREIDVLWSEGVDAVIVENYFGDVDDVENVLRYLTESAPEVRFGINILRQDWTAFELARQFHALFIQLDSVAGHLPPDDDGTFAARLAAEREQTTSHVLGGVRFKYQPYLSGRSLEEDLSLARARCGAVVVTGDGTGMETPPEKIEQFRRLLGDDFPLVVGAGVTPANCVDQLAHADAVIVGSYLKDTYTDTGTVDRGHVREFVRAIREVPSRRALTRAANGA</sequence>
<accession>A0ABS3VIQ9</accession>
<name>A0ABS3VIQ9_MICEH</name>
<evidence type="ECO:0000256" key="1">
    <source>
        <dbReference type="ARBA" id="ARBA00006007"/>
    </source>
</evidence>
<evidence type="ECO:0000313" key="3">
    <source>
        <dbReference type="Proteomes" id="UP000823521"/>
    </source>
</evidence>
<comment type="caution">
    <text evidence="2">The sequence shown here is derived from an EMBL/GenBank/DDBJ whole genome shotgun (WGS) entry which is preliminary data.</text>
</comment>
<organism evidence="2 3">
    <name type="scientific">Micromonospora echinofusca</name>
    <dbReference type="NCBI Taxonomy" id="47858"/>
    <lineage>
        <taxon>Bacteria</taxon>
        <taxon>Bacillati</taxon>
        <taxon>Actinomycetota</taxon>
        <taxon>Actinomycetes</taxon>
        <taxon>Micromonosporales</taxon>
        <taxon>Micromonosporaceae</taxon>
        <taxon>Micromonospora</taxon>
    </lineage>
</organism>
<keyword evidence="3" id="KW-1185">Reference proteome</keyword>
<protein>
    <submittedName>
        <fullName evidence="2">Membrane biogenesis protein</fullName>
    </submittedName>
</protein>
<dbReference type="RefSeq" id="WP_208810493.1">
    <property type="nucleotide sequence ID" value="NZ_WVUH01000001.1"/>
</dbReference>
<proteinExistence type="inferred from homology"/>
<dbReference type="InterPro" id="IPR011060">
    <property type="entry name" value="RibuloseP-bd_barrel"/>
</dbReference>
<gene>
    <name evidence="2" type="ORF">GSF22_00045</name>
</gene>
<dbReference type="SUPFAM" id="SSF51366">
    <property type="entry name" value="Ribulose-phoshate binding barrel"/>
    <property type="match status" value="1"/>
</dbReference>